<dbReference type="Gene3D" id="1.50.10.100">
    <property type="entry name" value="Chondroitin AC/alginate lyase"/>
    <property type="match status" value="1"/>
</dbReference>
<gene>
    <name evidence="8" type="ORF">DWY26_09430</name>
    <name evidence="9" type="ORF">DXA49_20110</name>
    <name evidence="6" type="ORF">F2Y35_17055</name>
    <name evidence="5" type="ORF">F2Y39_14470</name>
    <name evidence="7" type="ORF">Q4469_13105</name>
</gene>
<evidence type="ECO:0000313" key="7">
    <source>
        <dbReference type="EMBL" id="MDO6358616.1"/>
    </source>
</evidence>
<dbReference type="EMBL" id="VVYJ01000008">
    <property type="protein sequence ID" value="KAA5475152.1"/>
    <property type="molecule type" value="Genomic_DNA"/>
</dbReference>
<dbReference type="EMBL" id="QRUO01000007">
    <property type="protein sequence ID" value="RGR72015.1"/>
    <property type="molecule type" value="Genomic_DNA"/>
</dbReference>
<proteinExistence type="predicted"/>
<organism evidence="9 11">
    <name type="scientific">Bacteroides caccae</name>
    <dbReference type="NCBI Taxonomy" id="47678"/>
    <lineage>
        <taxon>Bacteria</taxon>
        <taxon>Pseudomonadati</taxon>
        <taxon>Bacteroidota</taxon>
        <taxon>Bacteroidia</taxon>
        <taxon>Bacteroidales</taxon>
        <taxon>Bacteroidaceae</taxon>
        <taxon>Bacteroides</taxon>
    </lineage>
</organism>
<keyword evidence="1 3" id="KW-0732">Signal</keyword>
<accession>A0A413IV28</accession>
<evidence type="ECO:0000313" key="10">
    <source>
        <dbReference type="Proteomes" id="UP000284205"/>
    </source>
</evidence>
<feature type="signal peptide" evidence="3">
    <location>
        <begin position="1"/>
        <end position="20"/>
    </location>
</feature>
<reference evidence="7" key="3">
    <citation type="submission" date="2023-07" db="EMBL/GenBank/DDBJ databases">
        <title>Whole Genome Sequencing of Colonoscopy isolates.</title>
        <authorList>
            <person name="Surve S.V."/>
            <person name="Valls R.A."/>
            <person name="Barrak K.E."/>
            <person name="Gardner T.B."/>
            <person name="O'Toole G.A."/>
        </authorList>
    </citation>
    <scope>NUCLEOTIDE SEQUENCE</scope>
    <source>
        <strain evidence="7">GP0119</strain>
    </source>
</reference>
<dbReference type="EMBL" id="JAUONL010000010">
    <property type="protein sequence ID" value="MDO6358616.1"/>
    <property type="molecule type" value="Genomic_DNA"/>
</dbReference>
<feature type="chain" id="PRO_5042713756" evidence="3">
    <location>
        <begin position="21"/>
        <end position="361"/>
    </location>
</feature>
<dbReference type="InterPro" id="IPR008929">
    <property type="entry name" value="Chondroitin_lyas"/>
</dbReference>
<reference evidence="10 11" key="1">
    <citation type="submission" date="2018-08" db="EMBL/GenBank/DDBJ databases">
        <title>A genome reference for cultivated species of the human gut microbiota.</title>
        <authorList>
            <person name="Zou Y."/>
            <person name="Xue W."/>
            <person name="Luo G."/>
        </authorList>
    </citation>
    <scope>NUCLEOTIDE SEQUENCE [LARGE SCALE GENOMIC DNA]</scope>
    <source>
        <strain evidence="8 10">AF24-29LB</strain>
        <strain evidence="9 11">OF02-6LB</strain>
    </source>
</reference>
<dbReference type="EMBL" id="QSCS01000043">
    <property type="protein sequence ID" value="RGY22021.1"/>
    <property type="molecule type" value="Genomic_DNA"/>
</dbReference>
<evidence type="ECO:0000256" key="3">
    <source>
        <dbReference type="SAM" id="SignalP"/>
    </source>
</evidence>
<reference evidence="12 13" key="2">
    <citation type="journal article" date="2019" name="Nat. Med.">
        <title>A library of human gut bacterial isolates paired with longitudinal multiomics data enables mechanistic microbiome research.</title>
        <authorList>
            <person name="Poyet M."/>
            <person name="Groussin M."/>
            <person name="Gibbons S.M."/>
            <person name="Avila-Pacheco J."/>
            <person name="Jiang X."/>
            <person name="Kearney S.M."/>
            <person name="Perrotta A.R."/>
            <person name="Berdy B."/>
            <person name="Zhao S."/>
            <person name="Lieberman T.D."/>
            <person name="Swanson P.K."/>
            <person name="Smith M."/>
            <person name="Roesemann S."/>
            <person name="Alexander J.E."/>
            <person name="Rich S.A."/>
            <person name="Livny J."/>
            <person name="Vlamakis H."/>
            <person name="Clish C."/>
            <person name="Bullock K."/>
            <person name="Deik A."/>
            <person name="Scott J."/>
            <person name="Pierce K.A."/>
            <person name="Xavier R.J."/>
            <person name="Alm E.J."/>
        </authorList>
    </citation>
    <scope>NUCLEOTIDE SEQUENCE [LARGE SCALE GENOMIC DNA]</scope>
    <source>
        <strain evidence="6 13">BIOML-A21</strain>
        <strain evidence="5 12">BIOML-A25</strain>
    </source>
</reference>
<dbReference type="SUPFAM" id="SSF48230">
    <property type="entry name" value="Chondroitin AC/alginate lyase"/>
    <property type="match status" value="1"/>
</dbReference>
<dbReference type="Proteomes" id="UP000284205">
    <property type="component" value="Unassembled WGS sequence"/>
</dbReference>
<dbReference type="InterPro" id="IPR008397">
    <property type="entry name" value="Alginate_lyase_dom"/>
</dbReference>
<evidence type="ECO:0000313" key="5">
    <source>
        <dbReference type="EMBL" id="KAA5475152.1"/>
    </source>
</evidence>
<dbReference type="Pfam" id="PF05426">
    <property type="entry name" value="Alginate_lyase"/>
    <property type="match status" value="1"/>
</dbReference>
<comment type="caution">
    <text evidence="9">The sequence shown here is derived from an EMBL/GenBank/DDBJ whole genome shotgun (WGS) entry which is preliminary data.</text>
</comment>
<dbReference type="EMBL" id="VVYF01000018">
    <property type="protein sequence ID" value="KAA5489197.1"/>
    <property type="molecule type" value="Genomic_DNA"/>
</dbReference>
<dbReference type="PROSITE" id="PS51257">
    <property type="entry name" value="PROKAR_LIPOPROTEIN"/>
    <property type="match status" value="1"/>
</dbReference>
<dbReference type="Proteomes" id="UP000491168">
    <property type="component" value="Unassembled WGS sequence"/>
</dbReference>
<dbReference type="Proteomes" id="UP000427825">
    <property type="component" value="Unassembled WGS sequence"/>
</dbReference>
<evidence type="ECO:0000313" key="12">
    <source>
        <dbReference type="Proteomes" id="UP000427825"/>
    </source>
</evidence>
<dbReference type="GO" id="GO:0016829">
    <property type="term" value="F:lyase activity"/>
    <property type="evidence" value="ECO:0007669"/>
    <property type="project" value="UniProtKB-KW"/>
</dbReference>
<name>A0A413IV28_9BACE</name>
<evidence type="ECO:0000256" key="1">
    <source>
        <dbReference type="ARBA" id="ARBA00022729"/>
    </source>
</evidence>
<feature type="domain" description="Alginate lyase" evidence="4">
    <location>
        <begin position="79"/>
        <end position="253"/>
    </location>
</feature>
<dbReference type="RefSeq" id="WP_122134899.1">
    <property type="nucleotide sequence ID" value="NZ_CP134819.1"/>
</dbReference>
<evidence type="ECO:0000313" key="8">
    <source>
        <dbReference type="EMBL" id="RGR72015.1"/>
    </source>
</evidence>
<dbReference type="AlphaFoldDB" id="A0A413IV28"/>
<evidence type="ECO:0000313" key="13">
    <source>
        <dbReference type="Proteomes" id="UP000491168"/>
    </source>
</evidence>
<keyword evidence="2 7" id="KW-0456">Lyase</keyword>
<evidence type="ECO:0000313" key="6">
    <source>
        <dbReference type="EMBL" id="KAA5489197.1"/>
    </source>
</evidence>
<dbReference type="Proteomes" id="UP000284431">
    <property type="component" value="Unassembled WGS sequence"/>
</dbReference>
<evidence type="ECO:0000259" key="4">
    <source>
        <dbReference type="Pfam" id="PF05426"/>
    </source>
</evidence>
<dbReference type="GO" id="GO:0042597">
    <property type="term" value="C:periplasmic space"/>
    <property type="evidence" value="ECO:0007669"/>
    <property type="project" value="InterPro"/>
</dbReference>
<evidence type="ECO:0000313" key="11">
    <source>
        <dbReference type="Proteomes" id="UP000284431"/>
    </source>
</evidence>
<protein>
    <submittedName>
        <fullName evidence="7">Alginate lyase family protein</fullName>
    </submittedName>
</protein>
<sequence length="361" mass="42230">MKGKCFLICMLLWGMSCVKAQTSDVDKMFPNVVLTRENYDKVKTALEKADNTAFPMNWYIKQIETPAKNIVESNRKTTPVKSIDENPDKIDISNEMKAIHQLCLAYAFTQDRTYLSKAVEYLKAWSEINVALSKRNIHEESYNIAVEGYSLIRKVIGQSDRELIDTWLRKRAEVFIKDNDLRVNNWGTCLLYQFYLFGTVLEDEAIVDKFRSSYDDWVKGNLFPNGTTTDLLGRDAFAYHAYDLLFFARLCHLKAMYEGYEAAEAFYKKDVHWGASIRNSVVFWKPFLLDSKKYTHLEFVGTEYEPDKKRSDYNKAYNPSGTLYVIDELYEIDKELKEVLDYYKRNPDVSLKLGLSFLRWH</sequence>
<evidence type="ECO:0000256" key="2">
    <source>
        <dbReference type="ARBA" id="ARBA00023239"/>
    </source>
</evidence>
<evidence type="ECO:0000313" key="9">
    <source>
        <dbReference type="EMBL" id="RGY22021.1"/>
    </source>
</evidence>
<dbReference type="Proteomes" id="UP001170023">
    <property type="component" value="Unassembled WGS sequence"/>
</dbReference>